<accession>A0A2K0WSZ5</accession>
<feature type="signal peptide" evidence="2">
    <location>
        <begin position="1"/>
        <end position="16"/>
    </location>
</feature>
<feature type="compositionally biased region" description="Polar residues" evidence="1">
    <location>
        <begin position="408"/>
        <end position="439"/>
    </location>
</feature>
<dbReference type="AlphaFoldDB" id="A0A2K0WSZ5"/>
<feature type="region of interest" description="Disordered" evidence="1">
    <location>
        <begin position="228"/>
        <end position="477"/>
    </location>
</feature>
<feature type="compositionally biased region" description="Polar residues" evidence="1">
    <location>
        <begin position="458"/>
        <end position="477"/>
    </location>
</feature>
<evidence type="ECO:0000313" key="4">
    <source>
        <dbReference type="Proteomes" id="UP000236664"/>
    </source>
</evidence>
<evidence type="ECO:0000313" key="3">
    <source>
        <dbReference type="EMBL" id="PNP85423.1"/>
    </source>
</evidence>
<feature type="region of interest" description="Disordered" evidence="1">
    <location>
        <begin position="786"/>
        <end position="809"/>
    </location>
</feature>
<feature type="region of interest" description="Disordered" evidence="1">
    <location>
        <begin position="489"/>
        <end position="611"/>
    </location>
</feature>
<keyword evidence="2" id="KW-0732">Signal</keyword>
<dbReference type="OrthoDB" id="3886018at2759"/>
<name>A0A2K0WSZ5_GIBNY</name>
<feature type="compositionally biased region" description="Acidic residues" evidence="1">
    <location>
        <begin position="791"/>
        <end position="806"/>
    </location>
</feature>
<feature type="compositionally biased region" description="Low complexity" evidence="1">
    <location>
        <begin position="264"/>
        <end position="281"/>
    </location>
</feature>
<feature type="region of interest" description="Disordered" evidence="1">
    <location>
        <begin position="105"/>
        <end position="194"/>
    </location>
</feature>
<feature type="compositionally biased region" description="Low complexity" evidence="1">
    <location>
        <begin position="307"/>
        <end position="325"/>
    </location>
</feature>
<proteinExistence type="predicted"/>
<dbReference type="STRING" id="42673.A0A2K0WSZ5"/>
<feature type="chain" id="PRO_5014395687" description="Ig-like domain-containing protein" evidence="2">
    <location>
        <begin position="17"/>
        <end position="1237"/>
    </location>
</feature>
<dbReference type="Proteomes" id="UP000236664">
    <property type="component" value="Unassembled WGS sequence"/>
</dbReference>
<feature type="compositionally biased region" description="Polar residues" evidence="1">
    <location>
        <begin position="330"/>
        <end position="382"/>
    </location>
</feature>
<organism evidence="3 4">
    <name type="scientific">Gibberella nygamai</name>
    <name type="common">Bean root rot disease fungus</name>
    <name type="synonym">Fusarium nygamai</name>
    <dbReference type="NCBI Taxonomy" id="42673"/>
    <lineage>
        <taxon>Eukaryota</taxon>
        <taxon>Fungi</taxon>
        <taxon>Dikarya</taxon>
        <taxon>Ascomycota</taxon>
        <taxon>Pezizomycotina</taxon>
        <taxon>Sordariomycetes</taxon>
        <taxon>Hypocreomycetidae</taxon>
        <taxon>Hypocreales</taxon>
        <taxon>Nectriaceae</taxon>
        <taxon>Fusarium</taxon>
        <taxon>Fusarium fujikuroi species complex</taxon>
    </lineage>
</organism>
<evidence type="ECO:0000256" key="1">
    <source>
        <dbReference type="SAM" id="MobiDB-lite"/>
    </source>
</evidence>
<feature type="compositionally biased region" description="Polar residues" evidence="1">
    <location>
        <begin position="117"/>
        <end position="140"/>
    </location>
</feature>
<feature type="compositionally biased region" description="Low complexity" evidence="1">
    <location>
        <begin position="1079"/>
        <end position="1107"/>
    </location>
</feature>
<dbReference type="EMBL" id="MTQA01000019">
    <property type="protein sequence ID" value="PNP85423.1"/>
    <property type="molecule type" value="Genomic_DNA"/>
</dbReference>
<feature type="compositionally biased region" description="Low complexity" evidence="1">
    <location>
        <begin position="600"/>
        <end position="611"/>
    </location>
</feature>
<reference evidence="3 4" key="1">
    <citation type="submission" date="2017-06" db="EMBL/GenBank/DDBJ databases">
        <title>Genome of Fusarium nygamai isolate CS10214.</title>
        <authorList>
            <person name="Gardiner D.M."/>
            <person name="Obanor F."/>
            <person name="Kazan K."/>
        </authorList>
    </citation>
    <scope>NUCLEOTIDE SEQUENCE [LARGE SCALE GENOMIC DNA]</scope>
    <source>
        <strain evidence="3 4">CS10214</strain>
    </source>
</reference>
<feature type="compositionally biased region" description="Polar residues" evidence="1">
    <location>
        <begin position="178"/>
        <end position="194"/>
    </location>
</feature>
<gene>
    <name evidence="3" type="ORF">FNYG_01252</name>
</gene>
<keyword evidence="4" id="KW-1185">Reference proteome</keyword>
<feature type="region of interest" description="Disordered" evidence="1">
    <location>
        <begin position="1068"/>
        <end position="1111"/>
    </location>
</feature>
<sequence>MKLNIIFRLCLASTLATETIASVCRPRYPNYPLLSSNSKEISTQNTAPYGISQTLITAPVSEPTLLTFIGSTKSAPGGIFLSESAPPPRLNLPSDVSFLTSVSSTIHPPLTGEPTEGNPTLSQGMASTSGFPSEGTLSSHETSDRLITPSGVVEASSGGNTGIASLTVTTDADRVPEESQTQTEDYSSSSGSIQTQTFSLTQGGSTLLDTHSSADISLLTSDIPDSSVKTEFHGFPTETPTSEVLEHPSGDIPLPSAPTNAVTLSDELSSASEVSESSFLLPGTPLPDTTDNSSGPGVTAPAASSDALASGQPSGSSPSAVASPDPTEDVSASGTLTGPSSMGSDASVVTATDISPDTTSPVVSAIDSSIPTEGSDNSQTDAPSRPHSDSTDTLTPLDTTTLIHPTELSGTRSPPDSTDTASPLGSTRSTKNTVAQSTFGEDDTKASETGTAVIVPTIGTTNEPQQPTTGDPQVTTVATSDVNAPIISAGTTTVPSVTLIPTDIPASQTNAPSKASDAPVSATETHVHPPSPTKDGANDDGDEDNNNDDQDDDDNDDDDDGPPIIPIPIPIDPKKPGDGKGGNKPSDSKPTNPKSTQEPSKSSENAESTSSCATSISVTWESVLCTVTAAVTTGTPACTTQAFTTVVSCSGTTASTTTSTTTVQPAESTWACSPSRCGGGKCSVAKRGLLDRTTYPPKCKWAGPENYEDPANFMSAEGGLAKSLAKKHEQLSIVPLPIDGSTSSKRILFSDLPVSLSIPHLTGCTSIIVVSKRGAWANHIWEEPAFKPFEAEDEDEGSGEDQDSDGDERPIVAWHRPQLLPRDLDLGDPLTEFPAQEQLDFFRTHALERLHTPYDPTPADAKAEDHEFGLDDLRRDGSIFDDESDPHIYFFLPYKIINSRKDVNYNKENPVGLPAMWDRGGAPSPRADEGGPSFNDMLRAEMANIFPDIPIETVMYAPDVENDPADEEDINPRGRAIVQYQPGDTSDCDTKAKWRIFFERQLEPMNEVEWTPLLEEGGQDSQWCEPSGDKKLRARVACEISATASLPSLPTLIGSIIDVLNPTKPSLPDFTQLLPSDLPTETPTSQSSAPATTSTAAEAEPTQSTTPFADTGRTDCYDIDSFSHEDTTSDVFVEVTEKFCKSLEGIELDSDSDDIYELYKDSASGEQYAYTVSWVDGCVTDRKSQELTDPTEMGSPNCKEMFGSSYHFCNEDGPRLGGTTQFGCVQYDVKAGWTGES</sequence>
<evidence type="ECO:0000256" key="2">
    <source>
        <dbReference type="SAM" id="SignalP"/>
    </source>
</evidence>
<comment type="caution">
    <text evidence="3">The sequence shown here is derived from an EMBL/GenBank/DDBJ whole genome shotgun (WGS) entry which is preliminary data.</text>
</comment>
<protein>
    <recommendedName>
        <fullName evidence="5">Ig-like domain-containing protein</fullName>
    </recommendedName>
</protein>
<feature type="compositionally biased region" description="Low complexity" evidence="1">
    <location>
        <begin position="391"/>
        <end position="406"/>
    </location>
</feature>
<feature type="compositionally biased region" description="Polar residues" evidence="1">
    <location>
        <begin position="287"/>
        <end position="296"/>
    </location>
</feature>
<feature type="compositionally biased region" description="Acidic residues" evidence="1">
    <location>
        <begin position="538"/>
        <end position="561"/>
    </location>
</feature>
<evidence type="ECO:0008006" key="5">
    <source>
        <dbReference type="Google" id="ProtNLM"/>
    </source>
</evidence>